<evidence type="ECO:0000313" key="1">
    <source>
        <dbReference type="EMBL" id="KAJ7321857.1"/>
    </source>
</evidence>
<gene>
    <name evidence="1" type="ORF">DFH08DRAFT_356350</name>
</gene>
<dbReference type="Proteomes" id="UP001218218">
    <property type="component" value="Unassembled WGS sequence"/>
</dbReference>
<dbReference type="EMBL" id="JARIHO010000049">
    <property type="protein sequence ID" value="KAJ7321857.1"/>
    <property type="molecule type" value="Genomic_DNA"/>
</dbReference>
<reference evidence="1" key="1">
    <citation type="submission" date="2023-03" db="EMBL/GenBank/DDBJ databases">
        <title>Massive genome expansion in bonnet fungi (Mycena s.s.) driven by repeated elements and novel gene families across ecological guilds.</title>
        <authorList>
            <consortium name="Lawrence Berkeley National Laboratory"/>
            <person name="Harder C.B."/>
            <person name="Miyauchi S."/>
            <person name="Viragh M."/>
            <person name="Kuo A."/>
            <person name="Thoen E."/>
            <person name="Andreopoulos B."/>
            <person name="Lu D."/>
            <person name="Skrede I."/>
            <person name="Drula E."/>
            <person name="Henrissat B."/>
            <person name="Morin E."/>
            <person name="Kohler A."/>
            <person name="Barry K."/>
            <person name="LaButti K."/>
            <person name="Morin E."/>
            <person name="Salamov A."/>
            <person name="Lipzen A."/>
            <person name="Mereny Z."/>
            <person name="Hegedus B."/>
            <person name="Baldrian P."/>
            <person name="Stursova M."/>
            <person name="Weitz H."/>
            <person name="Taylor A."/>
            <person name="Grigoriev I.V."/>
            <person name="Nagy L.G."/>
            <person name="Martin F."/>
            <person name="Kauserud H."/>
        </authorList>
    </citation>
    <scope>NUCLEOTIDE SEQUENCE</scope>
    <source>
        <strain evidence="1">CBHHK002</strain>
    </source>
</reference>
<keyword evidence="2" id="KW-1185">Reference proteome</keyword>
<name>A0AAD6ZH14_9AGAR</name>
<sequence>MSLAERELPVELERRIFEIAAQSNSMFIPTLLLVAHRVKTWLEPMLYSVVVFSDPIDGHVSFDPVRFGSAIQSQTISEHVKNLFTPYENFPLLDLDLILASCSAVQNLVLFPNQSDLLPFLSTMPLRRLSTTLTDVFPATGVDFMHPLFSCLTHLELMDTLTNAVWEEWKGLTLIPNLTHLAFLIEKSLAIFQGMLAACPALQVLVSLHWGFKGISYEGIGLEPLSQDTRFVCMPAPPLSADWQIGARGGDDFWVRAEKFVAQRVSGQVDRGTFVLQKQ</sequence>
<evidence type="ECO:0000313" key="2">
    <source>
        <dbReference type="Proteomes" id="UP001218218"/>
    </source>
</evidence>
<protein>
    <submittedName>
        <fullName evidence="1">Uncharacterized protein</fullName>
    </submittedName>
</protein>
<proteinExistence type="predicted"/>
<accession>A0AAD6ZH14</accession>
<organism evidence="1 2">
    <name type="scientific">Mycena albidolilacea</name>
    <dbReference type="NCBI Taxonomy" id="1033008"/>
    <lineage>
        <taxon>Eukaryota</taxon>
        <taxon>Fungi</taxon>
        <taxon>Dikarya</taxon>
        <taxon>Basidiomycota</taxon>
        <taxon>Agaricomycotina</taxon>
        <taxon>Agaricomycetes</taxon>
        <taxon>Agaricomycetidae</taxon>
        <taxon>Agaricales</taxon>
        <taxon>Marasmiineae</taxon>
        <taxon>Mycenaceae</taxon>
        <taxon>Mycena</taxon>
    </lineage>
</organism>
<dbReference type="AlphaFoldDB" id="A0AAD6ZH14"/>
<comment type="caution">
    <text evidence="1">The sequence shown here is derived from an EMBL/GenBank/DDBJ whole genome shotgun (WGS) entry which is preliminary data.</text>
</comment>